<dbReference type="PANTHER" id="PTHR43386:SF25">
    <property type="entry name" value="PEPTIDE ABC TRANSPORTER PERMEASE PROTEIN"/>
    <property type="match status" value="1"/>
</dbReference>
<proteinExistence type="inferred from homology"/>
<protein>
    <submittedName>
        <fullName evidence="9">Peptide ABC transporter, permease protein</fullName>
    </submittedName>
</protein>
<keyword evidence="4 7" id="KW-0812">Transmembrane</keyword>
<dbReference type="GO" id="GO:0055085">
    <property type="term" value="P:transmembrane transport"/>
    <property type="evidence" value="ECO:0007669"/>
    <property type="project" value="InterPro"/>
</dbReference>
<dbReference type="InterPro" id="IPR000515">
    <property type="entry name" value="MetI-like"/>
</dbReference>
<keyword evidence="2 7" id="KW-0813">Transport</keyword>
<evidence type="ECO:0000256" key="4">
    <source>
        <dbReference type="ARBA" id="ARBA00022692"/>
    </source>
</evidence>
<feature type="transmembrane region" description="Helical" evidence="7">
    <location>
        <begin position="7"/>
        <end position="30"/>
    </location>
</feature>
<dbReference type="SUPFAM" id="SSF161098">
    <property type="entry name" value="MetI-like"/>
    <property type="match status" value="1"/>
</dbReference>
<keyword evidence="5 7" id="KW-1133">Transmembrane helix</keyword>
<evidence type="ECO:0000259" key="8">
    <source>
        <dbReference type="PROSITE" id="PS50928"/>
    </source>
</evidence>
<evidence type="ECO:0000256" key="6">
    <source>
        <dbReference type="ARBA" id="ARBA00023136"/>
    </source>
</evidence>
<feature type="transmembrane region" description="Helical" evidence="7">
    <location>
        <begin position="105"/>
        <end position="127"/>
    </location>
</feature>
<dbReference type="Gene3D" id="1.10.3720.10">
    <property type="entry name" value="MetI-like"/>
    <property type="match status" value="1"/>
</dbReference>
<feature type="domain" description="ABC transmembrane type-1" evidence="8">
    <location>
        <begin position="70"/>
        <end position="259"/>
    </location>
</feature>
<reference evidence="9" key="1">
    <citation type="journal article" date="2013" name="PLoS ONE">
        <title>Metagenomic insights into the carbohydrate-active enzymes carried by the microorganisms adhering to solid digesta in the rumen of cows.</title>
        <authorList>
            <person name="Wang L."/>
            <person name="Hatem A."/>
            <person name="Catalyurek U.V."/>
            <person name="Morrison M."/>
            <person name="Yu Z."/>
        </authorList>
    </citation>
    <scope>NUCLEOTIDE SEQUENCE</scope>
</reference>
<dbReference type="AlphaFoldDB" id="W0FSV2"/>
<dbReference type="PROSITE" id="PS50928">
    <property type="entry name" value="ABC_TM1"/>
    <property type="match status" value="1"/>
</dbReference>
<evidence type="ECO:0000313" key="9">
    <source>
        <dbReference type="EMBL" id="AHF26002.1"/>
    </source>
</evidence>
<organism evidence="9">
    <name type="scientific">uncultured bacterium Contigcl_1565</name>
    <dbReference type="NCBI Taxonomy" id="1393654"/>
    <lineage>
        <taxon>Bacteria</taxon>
        <taxon>environmental samples</taxon>
    </lineage>
</organism>
<keyword evidence="3" id="KW-1003">Cell membrane</keyword>
<dbReference type="CDD" id="cd06261">
    <property type="entry name" value="TM_PBP2"/>
    <property type="match status" value="1"/>
</dbReference>
<dbReference type="PANTHER" id="PTHR43386">
    <property type="entry name" value="OLIGOPEPTIDE TRANSPORT SYSTEM PERMEASE PROTEIN APPC"/>
    <property type="match status" value="1"/>
</dbReference>
<evidence type="ECO:0000256" key="2">
    <source>
        <dbReference type="ARBA" id="ARBA00022448"/>
    </source>
</evidence>
<comment type="similarity">
    <text evidence="7">Belongs to the binding-protein-dependent transport system permease family.</text>
</comment>
<accession>W0FSV2</accession>
<evidence type="ECO:0000256" key="1">
    <source>
        <dbReference type="ARBA" id="ARBA00004651"/>
    </source>
</evidence>
<dbReference type="Pfam" id="PF00528">
    <property type="entry name" value="BPD_transp_1"/>
    <property type="match status" value="1"/>
</dbReference>
<dbReference type="EMBL" id="KC246862">
    <property type="protein sequence ID" value="AHF26002.1"/>
    <property type="molecule type" value="Genomic_DNA"/>
</dbReference>
<dbReference type="InterPro" id="IPR050366">
    <property type="entry name" value="BP-dependent_transpt_permease"/>
</dbReference>
<evidence type="ECO:0000256" key="3">
    <source>
        <dbReference type="ARBA" id="ARBA00022475"/>
    </source>
</evidence>
<feature type="transmembrane region" description="Helical" evidence="7">
    <location>
        <begin position="133"/>
        <end position="152"/>
    </location>
</feature>
<keyword evidence="6 7" id="KW-0472">Membrane</keyword>
<evidence type="ECO:0000256" key="5">
    <source>
        <dbReference type="ARBA" id="ARBA00022989"/>
    </source>
</evidence>
<feature type="transmembrane region" description="Helical" evidence="7">
    <location>
        <begin position="183"/>
        <end position="205"/>
    </location>
</feature>
<feature type="transmembrane region" description="Helical" evidence="7">
    <location>
        <begin position="237"/>
        <end position="258"/>
    </location>
</feature>
<feature type="transmembrane region" description="Helical" evidence="7">
    <location>
        <begin position="72"/>
        <end position="93"/>
    </location>
</feature>
<evidence type="ECO:0000256" key="7">
    <source>
        <dbReference type="RuleBase" id="RU363032"/>
    </source>
</evidence>
<comment type="subcellular location">
    <subcellularLocation>
        <location evidence="1 7">Cell membrane</location>
        <topology evidence="1 7">Multi-pass membrane protein</topology>
    </subcellularLocation>
</comment>
<sequence length="271" mass="29235">MKNPSSKIFFTAGFILLGIVLGTFIVSLFWTPYDPSATDPASKLMAPSAMHLFGTDNFGRDTLSRVMDASKYTVFISFAGVAIALILGLLTGIPAGYYGGWTDRGIMLLSNSIMCFPGILLALVAVAVAGPSMYNVVWALGLVFAPTFARVCRIGTMELKQRDYIIHARVMGISSPRIMSVHILPNLLGSLLPATVIGLANMTLFESGMSYLGLGVQPPDASFGKLLADSQSYMTRAPWLVIFPSLMLILYILGLYFVSEGIRVRSQKGGN</sequence>
<dbReference type="InterPro" id="IPR035906">
    <property type="entry name" value="MetI-like_sf"/>
</dbReference>
<dbReference type="GO" id="GO:0005886">
    <property type="term" value="C:plasma membrane"/>
    <property type="evidence" value="ECO:0007669"/>
    <property type="project" value="UniProtKB-SubCell"/>
</dbReference>
<name>W0FSV2_9BACT</name>